<proteinExistence type="predicted"/>
<organism evidence="1">
    <name type="scientific">viral metagenome</name>
    <dbReference type="NCBI Taxonomy" id="1070528"/>
    <lineage>
        <taxon>unclassified sequences</taxon>
        <taxon>metagenomes</taxon>
        <taxon>organismal metagenomes</taxon>
    </lineage>
</organism>
<protein>
    <recommendedName>
        <fullName evidence="2">Glycosyltransferase 2-like domain-containing protein</fullName>
    </recommendedName>
</protein>
<name>A0A6C0HUZ0_9ZZZZ</name>
<dbReference type="InterPro" id="IPR029044">
    <property type="entry name" value="Nucleotide-diphossugar_trans"/>
</dbReference>
<dbReference type="EMBL" id="MN740010">
    <property type="protein sequence ID" value="QHT83683.1"/>
    <property type="molecule type" value="Genomic_DNA"/>
</dbReference>
<dbReference type="SUPFAM" id="SSF53448">
    <property type="entry name" value="Nucleotide-diphospho-sugar transferases"/>
    <property type="match status" value="1"/>
</dbReference>
<sequence length="320" mass="38602">MQEYINKFCILIASHISNPKRIGYLKECLESLMKQTIIIPVYLSVSFETPFLEEFFKTSMENLGKTPIINIIIKNEKTAQMNHYYQLLDVVDTKHQWIMFCDDDDSYQSDRVENIIKSVYQVEERIKDAENITFAGLYESHCEKDHREHRHEYWCYCVNRLIMDRFYDRIREFPDIIDNKCCDILFGEYLRRSAQNTIFARLNMRLYNYRVDENQDSITGVIQSKQGFYTRFKQHPPIGDPKLPEYILDWNDYLYEHLDAYLHDVFLRTVVGCNMEYILQSEFRNDYELLQFVDECHVEKMRTFHEYLRGICGKLYDIKI</sequence>
<accession>A0A6C0HUZ0</accession>
<dbReference type="AlphaFoldDB" id="A0A6C0HUZ0"/>
<reference evidence="1" key="1">
    <citation type="journal article" date="2020" name="Nature">
        <title>Giant virus diversity and host interactions through global metagenomics.</title>
        <authorList>
            <person name="Schulz F."/>
            <person name="Roux S."/>
            <person name="Paez-Espino D."/>
            <person name="Jungbluth S."/>
            <person name="Walsh D.A."/>
            <person name="Denef V.J."/>
            <person name="McMahon K.D."/>
            <person name="Konstantinidis K.T."/>
            <person name="Eloe-Fadrosh E.A."/>
            <person name="Kyrpides N.C."/>
            <person name="Woyke T."/>
        </authorList>
    </citation>
    <scope>NUCLEOTIDE SEQUENCE</scope>
    <source>
        <strain evidence="1">GVMAG-M-3300023184-168</strain>
    </source>
</reference>
<evidence type="ECO:0000313" key="1">
    <source>
        <dbReference type="EMBL" id="QHT83683.1"/>
    </source>
</evidence>
<evidence type="ECO:0008006" key="2">
    <source>
        <dbReference type="Google" id="ProtNLM"/>
    </source>
</evidence>